<dbReference type="InterPro" id="IPR050329">
    <property type="entry name" value="GLI_C2H2-zinc-finger"/>
</dbReference>
<dbReference type="GO" id="GO:0000981">
    <property type="term" value="F:DNA-binding transcription factor activity, RNA polymerase II-specific"/>
    <property type="evidence" value="ECO:0007669"/>
    <property type="project" value="TreeGrafter"/>
</dbReference>
<dbReference type="InterPro" id="IPR013087">
    <property type="entry name" value="Znf_C2H2_type"/>
</dbReference>
<accession>A0A2C5WRY6</accession>
<dbReference type="EMBL" id="APWK03000118">
    <property type="protein sequence ID" value="PHH50668.1"/>
    <property type="molecule type" value="Genomic_DNA"/>
</dbReference>
<dbReference type="SUPFAM" id="SSF57667">
    <property type="entry name" value="beta-beta-alpha zinc fingers"/>
    <property type="match status" value="1"/>
</dbReference>
<sequence>MATSYTCSRSSPSGSYNTSHTDSDSDKAFARKSPDSKLPSIPPRKSLHLKTDDKTGGYNHPHMGLSHYSHPIYEPTQTIDHSLLYEIATDSNSSKASGAHYRVSGVSPSRSERRRLSSVDSDGLSPISTSSPTQSLQHMAMQAMSASTPMSLGSASRDQQIRSGGPVSQYARTSSLPSTSPLPIPVRSYLPRQHSVSSESPVLHFNTSRDSFSSNSLPAHCGGPSPTRESLPSIQDIFGEDQLYPPPFERPSRHRGSASRVDASPISPSLYGTSPHSLSISTTSSYHLSSSQPTYAGDSLQAADNTAASLALDINQRMRLTSPSNSSVTPTKPAEFRCNFEGCKTQPFSTQYLLTSHMNVHSSSRPHYCPFAGCPRAEGGEGFKRKNEMVRHSHIHMSPRYVCPFCPDQDRKYPRPDNLQRHVRTRHGKKSMDDPILRDVLSQRPDGNKKGRRRRTGP</sequence>
<dbReference type="GO" id="GO:0008270">
    <property type="term" value="F:zinc ion binding"/>
    <property type="evidence" value="ECO:0007669"/>
    <property type="project" value="UniProtKB-KW"/>
</dbReference>
<feature type="compositionally biased region" description="Polar residues" evidence="6">
    <location>
        <begin position="1"/>
        <end position="20"/>
    </location>
</feature>
<feature type="compositionally biased region" description="Basic and acidic residues" evidence="6">
    <location>
        <begin position="21"/>
        <end position="35"/>
    </location>
</feature>
<dbReference type="Gene3D" id="3.30.160.60">
    <property type="entry name" value="Classic Zinc Finger"/>
    <property type="match status" value="2"/>
</dbReference>
<evidence type="ECO:0000256" key="1">
    <source>
        <dbReference type="ARBA" id="ARBA00022723"/>
    </source>
</evidence>
<dbReference type="GO" id="GO:0045944">
    <property type="term" value="P:positive regulation of transcription by RNA polymerase II"/>
    <property type="evidence" value="ECO:0007669"/>
    <property type="project" value="UniProtKB-ARBA"/>
</dbReference>
<keyword evidence="2" id="KW-0677">Repeat</keyword>
<dbReference type="STRING" id="1035309.A0A2C5WRY6"/>
<feature type="region of interest" description="Disordered" evidence="6">
    <location>
        <begin position="413"/>
        <end position="458"/>
    </location>
</feature>
<evidence type="ECO:0000313" key="8">
    <source>
        <dbReference type="EMBL" id="PHH50668.1"/>
    </source>
</evidence>
<dbReference type="InterPro" id="IPR036236">
    <property type="entry name" value="Znf_C2H2_sf"/>
</dbReference>
<name>A0A2C5WRY6_9PEZI</name>
<evidence type="ECO:0000256" key="6">
    <source>
        <dbReference type="SAM" id="MobiDB-lite"/>
    </source>
</evidence>
<feature type="domain" description="C2H2-type" evidence="7">
    <location>
        <begin position="336"/>
        <end position="366"/>
    </location>
</feature>
<evidence type="ECO:0000256" key="5">
    <source>
        <dbReference type="PROSITE-ProRule" id="PRU00042"/>
    </source>
</evidence>
<organism evidence="8 9">
    <name type="scientific">Ceratocystis fimbriata CBS 114723</name>
    <dbReference type="NCBI Taxonomy" id="1035309"/>
    <lineage>
        <taxon>Eukaryota</taxon>
        <taxon>Fungi</taxon>
        <taxon>Dikarya</taxon>
        <taxon>Ascomycota</taxon>
        <taxon>Pezizomycotina</taxon>
        <taxon>Sordariomycetes</taxon>
        <taxon>Hypocreomycetidae</taxon>
        <taxon>Microascales</taxon>
        <taxon>Ceratocystidaceae</taxon>
        <taxon>Ceratocystis</taxon>
    </lineage>
</organism>
<keyword evidence="1" id="KW-0479">Metal-binding</keyword>
<dbReference type="Pfam" id="PF00096">
    <property type="entry name" value="zf-C2H2"/>
    <property type="match status" value="1"/>
</dbReference>
<dbReference type="SMART" id="SM00355">
    <property type="entry name" value="ZnF_C2H2"/>
    <property type="match status" value="3"/>
</dbReference>
<feature type="region of interest" description="Disordered" evidence="6">
    <location>
        <begin position="1"/>
        <end position="63"/>
    </location>
</feature>
<evidence type="ECO:0000256" key="3">
    <source>
        <dbReference type="ARBA" id="ARBA00022771"/>
    </source>
</evidence>
<dbReference type="GO" id="GO:0005634">
    <property type="term" value="C:nucleus"/>
    <property type="evidence" value="ECO:0007669"/>
    <property type="project" value="UniProtKB-ARBA"/>
</dbReference>
<feature type="region of interest" description="Disordered" evidence="6">
    <location>
        <begin position="207"/>
        <end position="272"/>
    </location>
</feature>
<feature type="compositionally biased region" description="Polar residues" evidence="6">
    <location>
        <begin position="144"/>
        <end position="162"/>
    </location>
</feature>
<dbReference type="PANTHER" id="PTHR19818:SF139">
    <property type="entry name" value="PAIR-RULE PROTEIN ODD-PAIRED"/>
    <property type="match status" value="1"/>
</dbReference>
<gene>
    <name evidence="8" type="ORF">CFIMG_003226RAa</name>
</gene>
<dbReference type="PANTHER" id="PTHR19818">
    <property type="entry name" value="ZINC FINGER PROTEIN ZIC AND GLI"/>
    <property type="match status" value="1"/>
</dbReference>
<reference evidence="8 9" key="1">
    <citation type="journal article" date="2013" name="Fungal Biol.">
        <title>Analysis of microsatellite markers in the genome of the plant pathogen Ceratocystis fimbriata.</title>
        <authorList>
            <person name="Simpson M.C."/>
            <person name="Wilken P.M."/>
            <person name="Coetzee M.P."/>
            <person name="Wingfield M.J."/>
            <person name="Wingfield B.D."/>
        </authorList>
    </citation>
    <scope>NUCLEOTIDE SEQUENCE [LARGE SCALE GENOMIC DNA]</scope>
    <source>
        <strain evidence="8 9">CBS 114723</strain>
    </source>
</reference>
<evidence type="ECO:0000313" key="9">
    <source>
        <dbReference type="Proteomes" id="UP000222788"/>
    </source>
</evidence>
<dbReference type="PROSITE" id="PS50157">
    <property type="entry name" value="ZINC_FINGER_C2H2_2"/>
    <property type="match status" value="1"/>
</dbReference>
<dbReference type="OrthoDB" id="6077919at2759"/>
<keyword evidence="9" id="KW-1185">Reference proteome</keyword>
<feature type="compositionally biased region" description="Polar residues" evidence="6">
    <location>
        <begin position="126"/>
        <end position="137"/>
    </location>
</feature>
<evidence type="ECO:0000256" key="2">
    <source>
        <dbReference type="ARBA" id="ARBA00022737"/>
    </source>
</evidence>
<reference evidence="8 9" key="2">
    <citation type="journal article" date="2013" name="IMA Fungus">
        <title>IMA Genome-F 1: Ceratocystis fimbriata: Draft nuclear genome sequence for the plant pathogen, Ceratocystis fimbriata.</title>
        <authorList>
            <person name="Wilken P.M."/>
            <person name="Steenkamp E.T."/>
            <person name="Wingfield M.J."/>
            <person name="de Beer Z.W."/>
            <person name="Wingfield B.D."/>
        </authorList>
    </citation>
    <scope>NUCLEOTIDE SEQUENCE [LARGE SCALE GENOMIC DNA]</scope>
    <source>
        <strain evidence="8 9">CBS 114723</strain>
    </source>
</reference>
<dbReference type="Proteomes" id="UP000222788">
    <property type="component" value="Unassembled WGS sequence"/>
</dbReference>
<keyword evidence="3 5" id="KW-0863">Zinc-finger</keyword>
<dbReference type="GO" id="GO:0000978">
    <property type="term" value="F:RNA polymerase II cis-regulatory region sequence-specific DNA binding"/>
    <property type="evidence" value="ECO:0007669"/>
    <property type="project" value="TreeGrafter"/>
</dbReference>
<keyword evidence="4" id="KW-0862">Zinc</keyword>
<evidence type="ECO:0000259" key="7">
    <source>
        <dbReference type="PROSITE" id="PS50157"/>
    </source>
</evidence>
<dbReference type="AlphaFoldDB" id="A0A2C5WRY6"/>
<feature type="region of interest" description="Disordered" evidence="6">
    <location>
        <begin position="94"/>
        <end position="187"/>
    </location>
</feature>
<comment type="caution">
    <text evidence="8">The sequence shown here is derived from an EMBL/GenBank/DDBJ whole genome shotgun (WGS) entry which is preliminary data.</text>
</comment>
<evidence type="ECO:0000256" key="4">
    <source>
        <dbReference type="ARBA" id="ARBA00022833"/>
    </source>
</evidence>
<feature type="compositionally biased region" description="Polar residues" evidence="6">
    <location>
        <begin position="207"/>
        <end position="217"/>
    </location>
</feature>
<protein>
    <recommendedName>
        <fullName evidence="7">C2H2-type domain-containing protein</fullName>
    </recommendedName>
</protein>
<proteinExistence type="predicted"/>